<dbReference type="Proteomes" id="UP000193986">
    <property type="component" value="Unassembled WGS sequence"/>
</dbReference>
<dbReference type="InParanoid" id="A0A1Y2BD86"/>
<feature type="region of interest" description="Disordered" evidence="1">
    <location>
        <begin position="526"/>
        <end position="571"/>
    </location>
</feature>
<feature type="compositionally biased region" description="Basic and acidic residues" evidence="1">
    <location>
        <begin position="541"/>
        <end position="555"/>
    </location>
</feature>
<evidence type="ECO:0000256" key="1">
    <source>
        <dbReference type="SAM" id="MobiDB-lite"/>
    </source>
</evidence>
<dbReference type="AlphaFoldDB" id="A0A1Y2BD86"/>
<proteinExistence type="predicted"/>
<sequence length="571" mass="63100">MYKAKKRVFTVHQVEDQGLSYHGRFSGSVIGTTRNGPSGTQKTDSLEVEASLNLPALGVIILPPPFATSTPYNNRPTIKGELAVSLPKSSPQIRCRGIRLILRGWARYDYGGDRGVEEDVFYEQVIQLCGPTTLRSGNTRFDFDIPIPRTFANGDGVHASPLVLSSLFAQIIGLHPSPTAHLSDDGSPITPRLDLRHLGNTVSISHPPRYDEDDDLTSRELDETITIRRPVMIFYNPNPLGSINTLEDRCPVFVDGLGLVELACSARIFTVAGPVTTRLHIPSANSRTCIFAARFCVLEKNKFTSPRDGSIHESPDKIVSFVTIGEVPSMRISHPNPDSTPTLWKGKDVGGTDVGSYTVEKRSRFPRSCQTRASTLPGVETPSEVKHWILYQVFYSVYGEDVDGKPVPGYGELRKLQSRSATIFPECCILPQLTQLPRYDQDILWPEKYTPIPNEACPSCGRRPSELLCTSCPSMSIPHIKHDEKDGLGIECSTCSGRSLAPDGGPDETQWHCACLDWDKEMTGEQALTQDGYDDDDDDENNGRHPRDVGDERLAGKLQAEWGAIRRKHAT</sequence>
<dbReference type="OrthoDB" id="2586408at2759"/>
<protein>
    <recommendedName>
        <fullName evidence="4">Arrestin-like N-terminal domain-containing protein</fullName>
    </recommendedName>
</protein>
<keyword evidence="3" id="KW-1185">Reference proteome</keyword>
<name>A0A1Y2BD86_9TREE</name>
<accession>A0A1Y2BD86</accession>
<reference evidence="2 3" key="1">
    <citation type="submission" date="2016-07" db="EMBL/GenBank/DDBJ databases">
        <title>Pervasive Adenine N6-methylation of Active Genes in Fungi.</title>
        <authorList>
            <consortium name="DOE Joint Genome Institute"/>
            <person name="Mondo S.J."/>
            <person name="Dannebaum R.O."/>
            <person name="Kuo R.C."/>
            <person name="Labutti K."/>
            <person name="Haridas S."/>
            <person name="Kuo A."/>
            <person name="Salamov A."/>
            <person name="Ahrendt S.R."/>
            <person name="Lipzen A."/>
            <person name="Sullivan W."/>
            <person name="Andreopoulos W.B."/>
            <person name="Clum A."/>
            <person name="Lindquist E."/>
            <person name="Daum C."/>
            <person name="Ramamoorthy G.K."/>
            <person name="Gryganskyi A."/>
            <person name="Culley D."/>
            <person name="Magnuson J.K."/>
            <person name="James T.Y."/>
            <person name="O'Malley M.A."/>
            <person name="Stajich J.E."/>
            <person name="Spatafora J.W."/>
            <person name="Visel A."/>
            <person name="Grigoriev I.V."/>
        </authorList>
    </citation>
    <scope>NUCLEOTIDE SEQUENCE [LARGE SCALE GENOMIC DNA]</scope>
    <source>
        <strain evidence="2 3">68-887.2</strain>
    </source>
</reference>
<evidence type="ECO:0000313" key="3">
    <source>
        <dbReference type="Proteomes" id="UP000193986"/>
    </source>
</evidence>
<dbReference type="EMBL" id="MCFC01000012">
    <property type="protein sequence ID" value="ORY32025.1"/>
    <property type="molecule type" value="Genomic_DNA"/>
</dbReference>
<gene>
    <name evidence="2" type="ORF">BCR39DRAFT_525242</name>
</gene>
<comment type="caution">
    <text evidence="2">The sequence shown here is derived from an EMBL/GenBank/DDBJ whole genome shotgun (WGS) entry which is preliminary data.</text>
</comment>
<evidence type="ECO:0008006" key="4">
    <source>
        <dbReference type="Google" id="ProtNLM"/>
    </source>
</evidence>
<evidence type="ECO:0000313" key="2">
    <source>
        <dbReference type="EMBL" id="ORY32025.1"/>
    </source>
</evidence>
<organism evidence="2 3">
    <name type="scientific">Naematelia encephala</name>
    <dbReference type="NCBI Taxonomy" id="71784"/>
    <lineage>
        <taxon>Eukaryota</taxon>
        <taxon>Fungi</taxon>
        <taxon>Dikarya</taxon>
        <taxon>Basidiomycota</taxon>
        <taxon>Agaricomycotina</taxon>
        <taxon>Tremellomycetes</taxon>
        <taxon>Tremellales</taxon>
        <taxon>Naemateliaceae</taxon>
        <taxon>Naematelia</taxon>
    </lineage>
</organism>